<keyword evidence="2" id="KW-0547">Nucleotide-binding</keyword>
<keyword evidence="3 5" id="KW-0067">ATP-binding</keyword>
<name>A0A2T8FCZ0_9ACTN</name>
<evidence type="ECO:0000256" key="2">
    <source>
        <dbReference type="ARBA" id="ARBA00022741"/>
    </source>
</evidence>
<dbReference type="GO" id="GO:0005524">
    <property type="term" value="F:ATP binding"/>
    <property type="evidence" value="ECO:0007669"/>
    <property type="project" value="UniProtKB-KW"/>
</dbReference>
<protein>
    <submittedName>
        <fullName evidence="5">ABC transporter ATP-binding protein</fullName>
    </submittedName>
</protein>
<reference evidence="5 6" key="1">
    <citation type="submission" date="2018-04" db="EMBL/GenBank/DDBJ databases">
        <title>Genome of Nocardioides gansuensis WSJ-1.</title>
        <authorList>
            <person name="Wu S."/>
            <person name="Wang G."/>
        </authorList>
    </citation>
    <scope>NUCLEOTIDE SEQUENCE [LARGE SCALE GENOMIC DNA]</scope>
    <source>
        <strain evidence="5 6">WSJ-1</strain>
    </source>
</reference>
<dbReference type="SUPFAM" id="SSF52540">
    <property type="entry name" value="P-loop containing nucleoside triphosphate hydrolases"/>
    <property type="match status" value="1"/>
</dbReference>
<dbReference type="PANTHER" id="PTHR45772:SF1">
    <property type="entry name" value="ABC TRANSPORTER ATP-BINDING PROTEIN"/>
    <property type="match status" value="1"/>
</dbReference>
<dbReference type="InterPro" id="IPR003593">
    <property type="entry name" value="AAA+_ATPase"/>
</dbReference>
<comment type="caution">
    <text evidence="5">The sequence shown here is derived from an EMBL/GenBank/DDBJ whole genome shotgun (WGS) entry which is preliminary data.</text>
</comment>
<evidence type="ECO:0000259" key="4">
    <source>
        <dbReference type="PROSITE" id="PS50893"/>
    </source>
</evidence>
<dbReference type="GO" id="GO:0016887">
    <property type="term" value="F:ATP hydrolysis activity"/>
    <property type="evidence" value="ECO:0007669"/>
    <property type="project" value="InterPro"/>
</dbReference>
<dbReference type="PROSITE" id="PS50893">
    <property type="entry name" value="ABC_TRANSPORTER_2"/>
    <property type="match status" value="1"/>
</dbReference>
<dbReference type="SMART" id="SM00382">
    <property type="entry name" value="AAA"/>
    <property type="match status" value="1"/>
</dbReference>
<organism evidence="5 6">
    <name type="scientific">Nocardioides gansuensis</name>
    <dbReference type="NCBI Taxonomy" id="2138300"/>
    <lineage>
        <taxon>Bacteria</taxon>
        <taxon>Bacillati</taxon>
        <taxon>Actinomycetota</taxon>
        <taxon>Actinomycetes</taxon>
        <taxon>Propionibacteriales</taxon>
        <taxon>Nocardioidaceae</taxon>
        <taxon>Nocardioides</taxon>
    </lineage>
</organism>
<accession>A0A2T8FCZ0</accession>
<dbReference type="InterPro" id="IPR051120">
    <property type="entry name" value="ABC_AA/LPS_Transport"/>
</dbReference>
<dbReference type="Gene3D" id="3.40.50.300">
    <property type="entry name" value="P-loop containing nucleotide triphosphate hydrolases"/>
    <property type="match status" value="1"/>
</dbReference>
<sequence length="267" mass="28354">MSARALQCEAVSLHFGGVSALSDVSFDLSAQEIVGLIGPNGAGKSSLINCLTGFYAPQEGHVRIGGRDIRGLDPRQVSLLGVSRTFQQAESLSGMGAADVMLLGRDRFLSSGFLAYAVGWPSARRRERQARSLVLELATELGIADVVRANTAYENLPYGVRKLVDLGRALACEPEILLMDEPAAGLTSEEKRVMSGAIAAIRDSRGIAQLLVDHDLGFVSALAHRLVVLDAGQVIATGDNATVLADPRVIDSYIGRPDTEVTTKEPL</sequence>
<dbReference type="Pfam" id="PF00005">
    <property type="entry name" value="ABC_tran"/>
    <property type="match status" value="1"/>
</dbReference>
<dbReference type="Proteomes" id="UP000246018">
    <property type="component" value="Unassembled WGS sequence"/>
</dbReference>
<dbReference type="InterPro" id="IPR027417">
    <property type="entry name" value="P-loop_NTPase"/>
</dbReference>
<evidence type="ECO:0000256" key="3">
    <source>
        <dbReference type="ARBA" id="ARBA00022840"/>
    </source>
</evidence>
<gene>
    <name evidence="5" type="ORF">DDE18_04395</name>
</gene>
<proteinExistence type="predicted"/>
<evidence type="ECO:0000313" key="5">
    <source>
        <dbReference type="EMBL" id="PVG83577.1"/>
    </source>
</evidence>
<dbReference type="GO" id="GO:0005886">
    <property type="term" value="C:plasma membrane"/>
    <property type="evidence" value="ECO:0007669"/>
    <property type="project" value="TreeGrafter"/>
</dbReference>
<evidence type="ECO:0000313" key="6">
    <source>
        <dbReference type="Proteomes" id="UP000246018"/>
    </source>
</evidence>
<feature type="domain" description="ABC transporter" evidence="4">
    <location>
        <begin position="6"/>
        <end position="256"/>
    </location>
</feature>
<dbReference type="InterPro" id="IPR003439">
    <property type="entry name" value="ABC_transporter-like_ATP-bd"/>
</dbReference>
<dbReference type="OrthoDB" id="9805514at2"/>
<keyword evidence="1" id="KW-0813">Transport</keyword>
<evidence type="ECO:0000256" key="1">
    <source>
        <dbReference type="ARBA" id="ARBA00022448"/>
    </source>
</evidence>
<keyword evidence="6" id="KW-1185">Reference proteome</keyword>
<dbReference type="RefSeq" id="WP_116571050.1">
    <property type="nucleotide sequence ID" value="NZ_QDGZ01000002.1"/>
</dbReference>
<dbReference type="EMBL" id="QDGZ01000002">
    <property type="protein sequence ID" value="PVG83577.1"/>
    <property type="molecule type" value="Genomic_DNA"/>
</dbReference>
<dbReference type="PANTHER" id="PTHR45772">
    <property type="entry name" value="CONSERVED COMPONENT OF ABC TRANSPORTER FOR NATURAL AMINO ACIDS-RELATED"/>
    <property type="match status" value="1"/>
</dbReference>
<dbReference type="AlphaFoldDB" id="A0A2T8FCZ0"/>